<sequence length="244" mass="26092">MNPPSNQLRAIVTGASSGIGKATALAFAKSGIEVALVSRSMVKLKTVADEIEALGTSGKVKIYSLDLEILDRVRQQISDICLDFGSIDILVNNAGMGYTNSLHQTSLEDWQRVLNLNLTSAFQCIQGVLPQMRDRKSGTIVNVASIAAFNAFPNWGIYGVSKAALVALSKALSVEEREHGIRTVTISPGSVNTPIWDTDTVQADFNRSAMLTPEIVAQSILHAALLPQEAVVEEMIVMPNGGAL</sequence>
<dbReference type="PIRSF" id="PIRSF000126">
    <property type="entry name" value="11-beta-HSD1"/>
    <property type="match status" value="1"/>
</dbReference>
<dbReference type="InterPro" id="IPR002347">
    <property type="entry name" value="SDR_fam"/>
</dbReference>
<evidence type="ECO:0000256" key="1">
    <source>
        <dbReference type="ARBA" id="ARBA00006484"/>
    </source>
</evidence>
<dbReference type="PRINTS" id="PR00081">
    <property type="entry name" value="GDHRDH"/>
</dbReference>
<dbReference type="GO" id="GO:0016616">
    <property type="term" value="F:oxidoreductase activity, acting on the CH-OH group of donors, NAD or NADP as acceptor"/>
    <property type="evidence" value="ECO:0007669"/>
    <property type="project" value="UniProtKB-ARBA"/>
</dbReference>
<protein>
    <submittedName>
        <fullName evidence="4">SDR family oxidoreductase</fullName>
    </submittedName>
</protein>
<dbReference type="GO" id="GO:0016020">
    <property type="term" value="C:membrane"/>
    <property type="evidence" value="ECO:0007669"/>
    <property type="project" value="TreeGrafter"/>
</dbReference>
<dbReference type="PANTHER" id="PTHR44196:SF1">
    <property type="entry name" value="DEHYDROGENASE_REDUCTASE SDR FAMILY MEMBER 7B"/>
    <property type="match status" value="1"/>
</dbReference>
<dbReference type="AlphaFoldDB" id="A0A964BQZ6"/>
<dbReference type="CDD" id="cd05233">
    <property type="entry name" value="SDR_c"/>
    <property type="match status" value="1"/>
</dbReference>
<dbReference type="RefSeq" id="WP_229640674.1">
    <property type="nucleotide sequence ID" value="NZ_JADWDC010000025.1"/>
</dbReference>
<gene>
    <name evidence="4" type="ORF">I4641_11530</name>
</gene>
<dbReference type="Proteomes" id="UP000729733">
    <property type="component" value="Unassembled WGS sequence"/>
</dbReference>
<evidence type="ECO:0000256" key="2">
    <source>
        <dbReference type="ARBA" id="ARBA00023002"/>
    </source>
</evidence>
<dbReference type="Gene3D" id="3.40.50.720">
    <property type="entry name" value="NAD(P)-binding Rossmann-like Domain"/>
    <property type="match status" value="1"/>
</dbReference>
<dbReference type="InterPro" id="IPR020904">
    <property type="entry name" value="Sc_DH/Rdtase_CS"/>
</dbReference>
<dbReference type="InterPro" id="IPR036291">
    <property type="entry name" value="NAD(P)-bd_dom_sf"/>
</dbReference>
<keyword evidence="2" id="KW-0560">Oxidoreductase</keyword>
<proteinExistence type="inferred from homology"/>
<organism evidence="4 5">
    <name type="scientific">Waterburya agarophytonicola KI4</name>
    <dbReference type="NCBI Taxonomy" id="2874699"/>
    <lineage>
        <taxon>Bacteria</taxon>
        <taxon>Bacillati</taxon>
        <taxon>Cyanobacteriota</taxon>
        <taxon>Cyanophyceae</taxon>
        <taxon>Pleurocapsales</taxon>
        <taxon>Hyellaceae</taxon>
        <taxon>Waterburya</taxon>
        <taxon>Waterburya agarophytonicola</taxon>
    </lineage>
</organism>
<dbReference type="EMBL" id="JADWDC010000025">
    <property type="protein sequence ID" value="MCC0177609.1"/>
    <property type="molecule type" value="Genomic_DNA"/>
</dbReference>
<dbReference type="SUPFAM" id="SSF51735">
    <property type="entry name" value="NAD(P)-binding Rossmann-fold domains"/>
    <property type="match status" value="1"/>
</dbReference>
<comment type="caution">
    <text evidence="4">The sequence shown here is derived from an EMBL/GenBank/DDBJ whole genome shotgun (WGS) entry which is preliminary data.</text>
</comment>
<evidence type="ECO:0000313" key="4">
    <source>
        <dbReference type="EMBL" id="MCC0177609.1"/>
    </source>
</evidence>
<comment type="similarity">
    <text evidence="1 3">Belongs to the short-chain dehydrogenases/reductases (SDR) family.</text>
</comment>
<dbReference type="NCBIfam" id="NF005672">
    <property type="entry name" value="PRK07454.1"/>
    <property type="match status" value="1"/>
</dbReference>
<dbReference type="PANTHER" id="PTHR44196">
    <property type="entry name" value="DEHYDROGENASE/REDUCTASE SDR FAMILY MEMBER 7B"/>
    <property type="match status" value="1"/>
</dbReference>
<accession>A0A964BQZ6</accession>
<dbReference type="PRINTS" id="PR00080">
    <property type="entry name" value="SDRFAMILY"/>
</dbReference>
<dbReference type="PROSITE" id="PS00061">
    <property type="entry name" value="ADH_SHORT"/>
    <property type="match status" value="1"/>
</dbReference>
<dbReference type="Pfam" id="PF00106">
    <property type="entry name" value="adh_short"/>
    <property type="match status" value="1"/>
</dbReference>
<dbReference type="FunFam" id="3.40.50.720:FF:000047">
    <property type="entry name" value="NADP-dependent L-serine/L-allo-threonine dehydrogenase"/>
    <property type="match status" value="1"/>
</dbReference>
<reference evidence="4" key="1">
    <citation type="journal article" date="2021" name="Antonie Van Leeuwenhoek">
        <title>Draft genome and description of Waterburya agarophytonicola gen. nov. sp. nov. (Pleurocapsales, Cyanobacteria): a seaweed symbiont.</title>
        <authorList>
            <person name="Bonthond G."/>
            <person name="Shalygin S."/>
            <person name="Bayer T."/>
            <person name="Weinberger F."/>
        </authorList>
    </citation>
    <scope>NUCLEOTIDE SEQUENCE</scope>
    <source>
        <strain evidence="4">KI4</strain>
    </source>
</reference>
<evidence type="ECO:0000256" key="3">
    <source>
        <dbReference type="RuleBase" id="RU000363"/>
    </source>
</evidence>
<evidence type="ECO:0000313" key="5">
    <source>
        <dbReference type="Proteomes" id="UP000729733"/>
    </source>
</evidence>
<keyword evidence="5" id="KW-1185">Reference proteome</keyword>
<name>A0A964BQZ6_9CYAN</name>